<keyword evidence="10" id="KW-1185">Reference proteome</keyword>
<dbReference type="PANTHER" id="PTHR21143:SF104">
    <property type="entry name" value="GUSTATORY RECEPTOR 8A-RELATED"/>
    <property type="match status" value="1"/>
</dbReference>
<evidence type="ECO:0000256" key="2">
    <source>
        <dbReference type="ARBA" id="ARBA00022475"/>
    </source>
</evidence>
<keyword evidence="2 8" id="KW-1003">Cell membrane</keyword>
<dbReference type="GO" id="GO:0043025">
    <property type="term" value="C:neuronal cell body"/>
    <property type="evidence" value="ECO:0007669"/>
    <property type="project" value="TreeGrafter"/>
</dbReference>
<keyword evidence="5 8" id="KW-0472">Membrane</keyword>
<keyword evidence="3 8" id="KW-0812">Transmembrane</keyword>
<gene>
    <name evidence="9" type="ORF">PV327_009543</name>
</gene>
<dbReference type="Proteomes" id="UP001168972">
    <property type="component" value="Unassembled WGS sequence"/>
</dbReference>
<dbReference type="GO" id="GO:0005886">
    <property type="term" value="C:plasma membrane"/>
    <property type="evidence" value="ECO:0007669"/>
    <property type="project" value="UniProtKB-SubCell"/>
</dbReference>
<evidence type="ECO:0000256" key="6">
    <source>
        <dbReference type="ARBA" id="ARBA00023170"/>
    </source>
</evidence>
<evidence type="ECO:0000256" key="5">
    <source>
        <dbReference type="ARBA" id="ARBA00023136"/>
    </source>
</evidence>
<evidence type="ECO:0000256" key="7">
    <source>
        <dbReference type="ARBA" id="ARBA00023224"/>
    </source>
</evidence>
<dbReference type="EMBL" id="JAQQBR010001835">
    <property type="protein sequence ID" value="KAK0161024.1"/>
    <property type="molecule type" value="Genomic_DNA"/>
</dbReference>
<comment type="caution">
    <text evidence="9">The sequence shown here is derived from an EMBL/GenBank/DDBJ whole genome shotgun (WGS) entry which is preliminary data.</text>
</comment>
<reference evidence="9" key="1">
    <citation type="journal article" date="2023" name="bioRxiv">
        <title>Scaffold-level genome assemblies of two parasitoid biocontrol wasps reveal the parthenogenesis mechanism and an associated novel virus.</title>
        <authorList>
            <person name="Inwood S."/>
            <person name="Skelly J."/>
            <person name="Guhlin J."/>
            <person name="Harrop T."/>
            <person name="Goldson S."/>
            <person name="Dearden P."/>
        </authorList>
    </citation>
    <scope>NUCLEOTIDE SEQUENCE</scope>
    <source>
        <strain evidence="9">Lincoln</strain>
        <tissue evidence="9">Whole body</tissue>
    </source>
</reference>
<keyword evidence="6 8" id="KW-0675">Receptor</keyword>
<sequence>MPTFVCSWVLLQYSFLLNTLNERFTSLNKSLIKLGNITMKVPLQILFVKKIPLDHRVISDIINIRLAHRILCEICDHVADLFALPTLLGIIYFGSSTTYETYFILISFFTHDMTNVNFARVGSLVWFSTQLYDIFILTISVTKTIQEIKNTPTSIHLILDRCTTNHEIEEELTEFSRELFHRKVEFNVYGMFSLDCSLLHLVFGTVVTEYQLRIFVKSKKYHDKITIYDNIVVLRRGHRLLTNICSRISNFYGTPILFSITYYSGIIVYYMYLVIGPFVNEKVVKNYTTESLNALLPLSLGIIAITSITVYANDVVDEMELIIDGINKLINVRLASREANWELEQFALEMLHRKVNFDACGVFLIDCTLLRSITSMTVTYLVLLVQTN</sequence>
<dbReference type="GO" id="GO:0030425">
    <property type="term" value="C:dendrite"/>
    <property type="evidence" value="ECO:0007669"/>
    <property type="project" value="TreeGrafter"/>
</dbReference>
<name>A0AA39F0F1_MICHY</name>
<feature type="transmembrane region" description="Helical" evidence="8">
    <location>
        <begin position="256"/>
        <end position="279"/>
    </location>
</feature>
<dbReference type="InterPro" id="IPR013604">
    <property type="entry name" value="7TM_chemorcpt"/>
</dbReference>
<dbReference type="Pfam" id="PF08395">
    <property type="entry name" value="7tm_7"/>
    <property type="match status" value="2"/>
</dbReference>
<reference evidence="9" key="2">
    <citation type="submission" date="2023-03" db="EMBL/GenBank/DDBJ databases">
        <authorList>
            <person name="Inwood S.N."/>
            <person name="Skelly J.G."/>
            <person name="Guhlin J."/>
            <person name="Harrop T.W.R."/>
            <person name="Goldson S.G."/>
            <person name="Dearden P.K."/>
        </authorList>
    </citation>
    <scope>NUCLEOTIDE SEQUENCE</scope>
    <source>
        <strain evidence="9">Lincoln</strain>
        <tissue evidence="9">Whole body</tissue>
    </source>
</reference>
<evidence type="ECO:0000313" key="9">
    <source>
        <dbReference type="EMBL" id="KAK0161024.1"/>
    </source>
</evidence>
<keyword evidence="4 8" id="KW-1133">Transmembrane helix</keyword>
<keyword evidence="7 8" id="KW-0807">Transducer</keyword>
<dbReference type="GO" id="GO:0050909">
    <property type="term" value="P:sensory perception of taste"/>
    <property type="evidence" value="ECO:0007669"/>
    <property type="project" value="InterPro"/>
</dbReference>
<proteinExistence type="inferred from homology"/>
<evidence type="ECO:0000256" key="3">
    <source>
        <dbReference type="ARBA" id="ARBA00022692"/>
    </source>
</evidence>
<accession>A0AA39F0F1</accession>
<evidence type="ECO:0000256" key="1">
    <source>
        <dbReference type="ARBA" id="ARBA00004651"/>
    </source>
</evidence>
<dbReference type="GO" id="GO:0007635">
    <property type="term" value="P:chemosensory behavior"/>
    <property type="evidence" value="ECO:0007669"/>
    <property type="project" value="TreeGrafter"/>
</dbReference>
<evidence type="ECO:0000313" key="10">
    <source>
        <dbReference type="Proteomes" id="UP001168972"/>
    </source>
</evidence>
<dbReference type="GO" id="GO:0008049">
    <property type="term" value="P:male courtship behavior"/>
    <property type="evidence" value="ECO:0007669"/>
    <property type="project" value="TreeGrafter"/>
</dbReference>
<evidence type="ECO:0000256" key="8">
    <source>
        <dbReference type="RuleBase" id="RU363108"/>
    </source>
</evidence>
<comment type="subcellular location">
    <subcellularLocation>
        <location evidence="1 8">Cell membrane</location>
        <topology evidence="1 8">Multi-pass membrane protein</topology>
    </subcellularLocation>
</comment>
<dbReference type="GO" id="GO:0007165">
    <property type="term" value="P:signal transduction"/>
    <property type="evidence" value="ECO:0007669"/>
    <property type="project" value="UniProtKB-KW"/>
</dbReference>
<evidence type="ECO:0000256" key="4">
    <source>
        <dbReference type="ARBA" id="ARBA00022989"/>
    </source>
</evidence>
<comment type="caution">
    <text evidence="8">Lacks conserved residue(s) required for the propagation of feature annotation.</text>
</comment>
<comment type="function">
    <text evidence="8">Gustatory receptor which mediates acceptance or avoidance behavior, depending on its substrates.</text>
</comment>
<protein>
    <recommendedName>
        <fullName evidence="8">Gustatory receptor</fullName>
    </recommendedName>
</protein>
<dbReference type="PANTHER" id="PTHR21143">
    <property type="entry name" value="INVERTEBRATE GUSTATORY RECEPTOR"/>
    <property type="match status" value="1"/>
</dbReference>
<dbReference type="GO" id="GO:0030424">
    <property type="term" value="C:axon"/>
    <property type="evidence" value="ECO:0007669"/>
    <property type="project" value="TreeGrafter"/>
</dbReference>
<comment type="similarity">
    <text evidence="8">Belongs to the insect chemoreceptor superfamily. Gustatory receptor (GR) family.</text>
</comment>
<dbReference type="AlphaFoldDB" id="A0AA39F0F1"/>
<feature type="transmembrane region" description="Helical" evidence="8">
    <location>
        <begin position="291"/>
        <end position="312"/>
    </location>
</feature>
<feature type="transmembrane region" description="Helical" evidence="8">
    <location>
        <begin position="362"/>
        <end position="385"/>
    </location>
</feature>
<organism evidence="9 10">
    <name type="scientific">Microctonus hyperodae</name>
    <name type="common">Parasitoid wasp</name>
    <dbReference type="NCBI Taxonomy" id="165561"/>
    <lineage>
        <taxon>Eukaryota</taxon>
        <taxon>Metazoa</taxon>
        <taxon>Ecdysozoa</taxon>
        <taxon>Arthropoda</taxon>
        <taxon>Hexapoda</taxon>
        <taxon>Insecta</taxon>
        <taxon>Pterygota</taxon>
        <taxon>Neoptera</taxon>
        <taxon>Endopterygota</taxon>
        <taxon>Hymenoptera</taxon>
        <taxon>Apocrita</taxon>
        <taxon>Ichneumonoidea</taxon>
        <taxon>Braconidae</taxon>
        <taxon>Euphorinae</taxon>
        <taxon>Microctonus</taxon>
    </lineage>
</organism>